<keyword evidence="4" id="KW-0963">Cytoplasm</keyword>
<keyword evidence="12" id="KW-1185">Reference proteome</keyword>
<evidence type="ECO:0000256" key="7">
    <source>
        <dbReference type="ARBA" id="ARBA00022741"/>
    </source>
</evidence>
<dbReference type="InterPro" id="IPR003442">
    <property type="entry name" value="T6A_TsaE"/>
</dbReference>
<evidence type="ECO:0000256" key="4">
    <source>
        <dbReference type="ARBA" id="ARBA00022490"/>
    </source>
</evidence>
<comment type="similarity">
    <text evidence="2">Belongs to the TsaE family.</text>
</comment>
<evidence type="ECO:0000256" key="1">
    <source>
        <dbReference type="ARBA" id="ARBA00004496"/>
    </source>
</evidence>
<proteinExistence type="inferred from homology"/>
<keyword evidence="7" id="KW-0547">Nucleotide-binding</keyword>
<dbReference type="GO" id="GO:0005737">
    <property type="term" value="C:cytoplasm"/>
    <property type="evidence" value="ECO:0007669"/>
    <property type="project" value="UniProtKB-SubCell"/>
</dbReference>
<evidence type="ECO:0000256" key="10">
    <source>
        <dbReference type="ARBA" id="ARBA00032441"/>
    </source>
</evidence>
<organism evidence="11 12">
    <name type="scientific">Lysobacter spongiicola DSM 21749</name>
    <dbReference type="NCBI Taxonomy" id="1122188"/>
    <lineage>
        <taxon>Bacteria</taxon>
        <taxon>Pseudomonadati</taxon>
        <taxon>Pseudomonadota</taxon>
        <taxon>Gammaproteobacteria</taxon>
        <taxon>Lysobacterales</taxon>
        <taxon>Lysobacteraceae</taxon>
        <taxon>Novilysobacter</taxon>
    </lineage>
</organism>
<dbReference type="PANTHER" id="PTHR33540">
    <property type="entry name" value="TRNA THREONYLCARBAMOYLADENOSINE BIOSYNTHESIS PROTEIN TSAE"/>
    <property type="match status" value="1"/>
</dbReference>
<dbReference type="EMBL" id="FUXP01000001">
    <property type="protein sequence ID" value="SJZ69237.1"/>
    <property type="molecule type" value="Genomic_DNA"/>
</dbReference>
<evidence type="ECO:0000256" key="9">
    <source>
        <dbReference type="ARBA" id="ARBA00022842"/>
    </source>
</evidence>
<evidence type="ECO:0000256" key="3">
    <source>
        <dbReference type="ARBA" id="ARBA00019010"/>
    </source>
</evidence>
<keyword evidence="5" id="KW-0819">tRNA processing</keyword>
<evidence type="ECO:0000256" key="6">
    <source>
        <dbReference type="ARBA" id="ARBA00022723"/>
    </source>
</evidence>
<dbReference type="STRING" id="1122188.SAMN02745674_00545"/>
<dbReference type="Gene3D" id="3.40.50.300">
    <property type="entry name" value="P-loop containing nucleotide triphosphate hydrolases"/>
    <property type="match status" value="1"/>
</dbReference>
<dbReference type="Proteomes" id="UP000190061">
    <property type="component" value="Unassembled WGS sequence"/>
</dbReference>
<reference evidence="11 12" key="1">
    <citation type="submission" date="2017-02" db="EMBL/GenBank/DDBJ databases">
        <authorList>
            <person name="Peterson S.W."/>
        </authorList>
    </citation>
    <scope>NUCLEOTIDE SEQUENCE [LARGE SCALE GENOMIC DNA]</scope>
    <source>
        <strain evidence="11 12">DSM 21749</strain>
    </source>
</reference>
<dbReference type="AlphaFoldDB" id="A0A1T4MQY1"/>
<evidence type="ECO:0000313" key="12">
    <source>
        <dbReference type="Proteomes" id="UP000190061"/>
    </source>
</evidence>
<keyword evidence="6" id="KW-0479">Metal-binding</keyword>
<keyword evidence="9" id="KW-0460">Magnesium</keyword>
<comment type="subcellular location">
    <subcellularLocation>
        <location evidence="1">Cytoplasm</location>
    </subcellularLocation>
</comment>
<dbReference type="PANTHER" id="PTHR33540:SF2">
    <property type="entry name" value="TRNA THREONYLCARBAMOYLADENOSINE BIOSYNTHESIS PROTEIN TSAE"/>
    <property type="match status" value="1"/>
</dbReference>
<protein>
    <recommendedName>
        <fullName evidence="3">tRNA threonylcarbamoyladenosine biosynthesis protein TsaE</fullName>
    </recommendedName>
    <alternativeName>
        <fullName evidence="10">t(6)A37 threonylcarbamoyladenosine biosynthesis protein TsaE</fullName>
    </alternativeName>
</protein>
<dbReference type="SUPFAM" id="SSF52540">
    <property type="entry name" value="P-loop containing nucleoside triphosphate hydrolases"/>
    <property type="match status" value="1"/>
</dbReference>
<sequence>MDLTFHLEDTASTEALGRGLALTRPPLAVVYLRGDLGAGKSTLARALLRALGVEGTIRSPTYTLVERYPLAEGREAWHLDLYRIADPGELEYLGLDGELVTLWLVEWPEKGAGALPMADLVVDLAIDGDGRRARVQAGSTNGRSWLSKVGADVPFAPDS</sequence>
<dbReference type="NCBIfam" id="TIGR00150">
    <property type="entry name" value="T6A_YjeE"/>
    <property type="match status" value="1"/>
</dbReference>
<accession>A0A1T4MQY1</accession>
<name>A0A1T4MQY1_9GAMM</name>
<dbReference type="GO" id="GO:0002949">
    <property type="term" value="P:tRNA threonylcarbamoyladenosine modification"/>
    <property type="evidence" value="ECO:0007669"/>
    <property type="project" value="InterPro"/>
</dbReference>
<dbReference type="GO" id="GO:0005524">
    <property type="term" value="F:ATP binding"/>
    <property type="evidence" value="ECO:0007669"/>
    <property type="project" value="UniProtKB-KW"/>
</dbReference>
<evidence type="ECO:0000313" key="11">
    <source>
        <dbReference type="EMBL" id="SJZ69237.1"/>
    </source>
</evidence>
<evidence type="ECO:0000256" key="2">
    <source>
        <dbReference type="ARBA" id="ARBA00007599"/>
    </source>
</evidence>
<evidence type="ECO:0000256" key="5">
    <source>
        <dbReference type="ARBA" id="ARBA00022694"/>
    </source>
</evidence>
<dbReference type="InterPro" id="IPR027417">
    <property type="entry name" value="P-loop_NTPase"/>
</dbReference>
<dbReference type="GO" id="GO:0046872">
    <property type="term" value="F:metal ion binding"/>
    <property type="evidence" value="ECO:0007669"/>
    <property type="project" value="UniProtKB-KW"/>
</dbReference>
<dbReference type="RefSeq" id="WP_425478016.1">
    <property type="nucleotide sequence ID" value="NZ_FUXP01000001.1"/>
</dbReference>
<gene>
    <name evidence="11" type="ORF">SAMN02745674_00545</name>
</gene>
<dbReference type="Pfam" id="PF02367">
    <property type="entry name" value="TsaE"/>
    <property type="match status" value="1"/>
</dbReference>
<evidence type="ECO:0000256" key="8">
    <source>
        <dbReference type="ARBA" id="ARBA00022840"/>
    </source>
</evidence>
<keyword evidence="8" id="KW-0067">ATP-binding</keyword>